<dbReference type="PANTHER" id="PTHR43739">
    <property type="entry name" value="XYLOGLUCANASE (EUROFUNG)"/>
    <property type="match status" value="1"/>
</dbReference>
<dbReference type="Gene3D" id="2.130.10.10">
    <property type="entry name" value="YVTN repeat-like/Quinoprotein amine dehydrogenase"/>
    <property type="match status" value="4"/>
</dbReference>
<dbReference type="PANTHER" id="PTHR43739:SF5">
    <property type="entry name" value="EXO-ALPHA-SIALIDASE"/>
    <property type="match status" value="1"/>
</dbReference>
<protein>
    <recommendedName>
        <fullName evidence="2">Sortilin N-terminal domain-containing protein</fullName>
    </recommendedName>
</protein>
<dbReference type="CDD" id="cd15482">
    <property type="entry name" value="Sialidase_non-viral"/>
    <property type="match status" value="1"/>
</dbReference>
<dbReference type="AlphaFoldDB" id="A0A381PA56"/>
<dbReference type="EMBL" id="UINC01000908">
    <property type="protein sequence ID" value="SUZ63108.1"/>
    <property type="molecule type" value="Genomic_DNA"/>
</dbReference>
<feature type="domain" description="Sortilin N-terminal" evidence="2">
    <location>
        <begin position="133"/>
        <end position="259"/>
    </location>
</feature>
<dbReference type="SUPFAM" id="SSF110296">
    <property type="entry name" value="Oligoxyloglucan reducing end-specific cellobiohydrolase"/>
    <property type="match status" value="2"/>
</dbReference>
<proteinExistence type="predicted"/>
<accession>A0A381PA56</accession>
<reference evidence="3" key="1">
    <citation type="submission" date="2018-05" db="EMBL/GenBank/DDBJ databases">
        <authorList>
            <person name="Lanie J.A."/>
            <person name="Ng W.-L."/>
            <person name="Kazmierczak K.M."/>
            <person name="Andrzejewski T.M."/>
            <person name="Davidsen T.M."/>
            <person name="Wayne K.J."/>
            <person name="Tettelin H."/>
            <person name="Glass J.I."/>
            <person name="Rusch D."/>
            <person name="Podicherti R."/>
            <person name="Tsui H.-C.T."/>
            <person name="Winkler M.E."/>
        </authorList>
    </citation>
    <scope>NUCLEOTIDE SEQUENCE</scope>
</reference>
<dbReference type="GO" id="GO:0010411">
    <property type="term" value="P:xyloglucan metabolic process"/>
    <property type="evidence" value="ECO:0007669"/>
    <property type="project" value="TreeGrafter"/>
</dbReference>
<dbReference type="InterPro" id="IPR052025">
    <property type="entry name" value="Xyloglucanase_GH74"/>
</dbReference>
<evidence type="ECO:0000313" key="3">
    <source>
        <dbReference type="EMBL" id="SUZ63108.1"/>
    </source>
</evidence>
<gene>
    <name evidence="3" type="ORF">METZ01_LOCUS15962</name>
</gene>
<dbReference type="InterPro" id="IPR015943">
    <property type="entry name" value="WD40/YVTN_repeat-like_dom_sf"/>
</dbReference>
<keyword evidence="1" id="KW-0677">Repeat</keyword>
<dbReference type="InterPro" id="IPR031778">
    <property type="entry name" value="Sortilin_N"/>
</dbReference>
<name>A0A381PA56_9ZZZZ</name>
<organism evidence="3">
    <name type="scientific">marine metagenome</name>
    <dbReference type="NCBI Taxonomy" id="408172"/>
    <lineage>
        <taxon>unclassified sequences</taxon>
        <taxon>metagenomes</taxon>
        <taxon>ecological metagenomes</taxon>
    </lineage>
</organism>
<sequence length="1088" mass="121514">MKKIFIYILISCLFFDVYSQRRKNNKNVDPTTTKEEKISLSALKLRNIGPAFLSGRISDIAIHPKNDNVWYVATGSSGVWKTENSGTTWKPIFDRESTYSTGCVSIDPNDNSIIWIGTGENVGGRHVAFGDGVFKSTNGGKSWTNMGLKNSEHISKIIIHPNNSNIVWVASQGPLWSSGGERGLYKTTDGGKNWKKVLGGGEWTGVTEVIIDPRNPNRLYAATWQRHRTVAALMGGGPESGLHRSIDGGETWEKLKTGLPKSNIGKIGFAISPQNPDVLYAALELERLKGGVYKSSDRGSSWTKMSNTVSGGTGPHYYQELYASPHKFDRLYLMNVRILTSEDGGKTFTQLKEADKHSDNHSITFRDDDPNYLLVGTDAGIYESFDLANTWKYYKNLPITQFYKVAVNNAYPFYHIFGGTQDNGSAGGPSRTDERQGIRNANWYKILGADGHQTATDPVYNEIVYGEFQQGVLHRIDLNTGETVLIQPQPREGENYERFNWDAPILVSPHKPERLYFASQRVWRSENRGDSWEPISDDLTRNEERIDLEIMGKRQGWDNAWDVGAMSNYNTITSISESPLQEGVLYAGTDDGYIQVTTNDGTTWKKIPVTSLGLPNRSFVNDIKADLHDVNTVYVSLDNHKEGDYSPYLFKSTDMGNTWTSISNNIPDRTLIWRLVQDHVNKNLLFTATERGIYVSLNGGTKWQKLPGSPTISFRDITIQKRENDLVGASFGRGFFVLDDYSVLREMSSERLSQEGALFSTRDALGYVPKSVIGNTGADYYFAENPDFGAVFTYHLSKSYPTTKEKRVKLEKELTKKGQSIPKINWDAIDAEGKDEGTKIWIVIKDENGNIINKVKGPNKKGLSRVAWNLRQSNSRPINPDNIRTGGGGRGGWFNFGPMAMPGTYTATLHKEYDGTLIKLDGPINFNVIQLQRGVLEGMSFEEYRVHSENITSTQNMMAKASNLLNESIKSVKAMRLALSRSKIENNELSKSLYDLDNELSNIDTRINGNSAKSEIGERNNPTVNSYIGNAMRGLSTTYGPTGQNKQSLEIADSMLNKIYVEIQKAASKIPELKVELEKIGAPYIIGN</sequence>
<dbReference type="Pfam" id="PF15902">
    <property type="entry name" value="Sortilin-Vps10"/>
    <property type="match status" value="1"/>
</dbReference>
<evidence type="ECO:0000259" key="2">
    <source>
        <dbReference type="Pfam" id="PF15902"/>
    </source>
</evidence>
<evidence type="ECO:0000256" key="1">
    <source>
        <dbReference type="ARBA" id="ARBA00022737"/>
    </source>
</evidence>